<evidence type="ECO:0000256" key="1">
    <source>
        <dbReference type="ARBA" id="ARBA00010515"/>
    </source>
</evidence>
<keyword evidence="2 4" id="KW-0378">Hydrolase</keyword>
<reference evidence="5" key="1">
    <citation type="journal article" date="2019" name="Int. J. Syst. Evol. Microbiol.">
        <title>The Global Catalogue of Microorganisms (GCM) 10K type strain sequencing project: providing services to taxonomists for standard genome sequencing and annotation.</title>
        <authorList>
            <consortium name="The Broad Institute Genomics Platform"/>
            <consortium name="The Broad Institute Genome Sequencing Center for Infectious Disease"/>
            <person name="Wu L."/>
            <person name="Ma J."/>
        </authorList>
    </citation>
    <scope>NUCLEOTIDE SEQUENCE [LARGE SCALE GENOMIC DNA]</scope>
    <source>
        <strain evidence="5">JCM 13008</strain>
    </source>
</reference>
<dbReference type="InterPro" id="IPR002168">
    <property type="entry name" value="Lipase_GDXG_HIS_AS"/>
</dbReference>
<protein>
    <submittedName>
        <fullName evidence="4">Alpha/beta hydrolase</fullName>
    </submittedName>
</protein>
<name>A0ABP4ECP5_9ACTN</name>
<keyword evidence="5" id="KW-1185">Reference proteome</keyword>
<evidence type="ECO:0000313" key="4">
    <source>
        <dbReference type="EMBL" id="GAA1098910.1"/>
    </source>
</evidence>
<feature type="domain" description="Alpha/beta hydrolase fold-3" evidence="3">
    <location>
        <begin position="123"/>
        <end position="329"/>
    </location>
</feature>
<dbReference type="SUPFAM" id="SSF53474">
    <property type="entry name" value="alpha/beta-Hydrolases"/>
    <property type="match status" value="1"/>
</dbReference>
<proteinExistence type="inferred from homology"/>
<dbReference type="EMBL" id="BAAALG010000006">
    <property type="protein sequence ID" value="GAA1098910.1"/>
    <property type="molecule type" value="Genomic_DNA"/>
</dbReference>
<dbReference type="GO" id="GO:0016787">
    <property type="term" value="F:hydrolase activity"/>
    <property type="evidence" value="ECO:0007669"/>
    <property type="project" value="UniProtKB-KW"/>
</dbReference>
<dbReference type="InterPro" id="IPR050300">
    <property type="entry name" value="GDXG_lipolytic_enzyme"/>
</dbReference>
<comment type="caution">
    <text evidence="4">The sequence shown here is derived from an EMBL/GenBank/DDBJ whole genome shotgun (WGS) entry which is preliminary data.</text>
</comment>
<dbReference type="PANTHER" id="PTHR48081">
    <property type="entry name" value="AB HYDROLASE SUPERFAMILY PROTEIN C4A8.06C"/>
    <property type="match status" value="1"/>
</dbReference>
<dbReference type="PANTHER" id="PTHR48081:SF8">
    <property type="entry name" value="ALPHA_BETA HYDROLASE FOLD-3 DOMAIN-CONTAINING PROTEIN-RELATED"/>
    <property type="match status" value="1"/>
</dbReference>
<sequence>MSTAGAVAARAHRVQQAAERGAVRALFALPERAKRLLAGAPVVIDGQTLDVSTQLLLRVQRLSRKPGAETFPIPQGRVVLAEQSELLGEAFAMGAISDTEAGGVPVRVYVPRELLDAAARPTLVFIHGGGFIYGDRHSTHDSVCRFLADRAGVQVISVDYRLAPEAPFPAAFEDSLAVYRAVLGDPEQWRVDADRMAVGGDSAGGNLSAALALAAAREGLPLAFQLLIYPVTDSFGESASRQLFGRGFFLTHEFMDLAIDAYVPDHALRPDPRVHLLGAEIPDGVAPALVVTAGFDPLRDEGEAYARRLVEAGVDVELRRETGLIHGFLNWLGAPCAARDAVGVMAEQLSAALKR</sequence>
<dbReference type="PROSITE" id="PS01173">
    <property type="entry name" value="LIPASE_GDXG_HIS"/>
    <property type="match status" value="1"/>
</dbReference>
<accession>A0ABP4ECP5</accession>
<dbReference type="Pfam" id="PF07859">
    <property type="entry name" value="Abhydrolase_3"/>
    <property type="match status" value="1"/>
</dbReference>
<comment type="similarity">
    <text evidence="1">Belongs to the 'GDXG' lipolytic enzyme family.</text>
</comment>
<dbReference type="Proteomes" id="UP001501581">
    <property type="component" value="Unassembled WGS sequence"/>
</dbReference>
<dbReference type="RefSeq" id="WP_343993049.1">
    <property type="nucleotide sequence ID" value="NZ_BAAALG010000006.1"/>
</dbReference>
<dbReference type="InterPro" id="IPR013094">
    <property type="entry name" value="AB_hydrolase_3"/>
</dbReference>
<organism evidence="4 5">
    <name type="scientific">Nocardioides dubius</name>
    <dbReference type="NCBI Taxonomy" id="317019"/>
    <lineage>
        <taxon>Bacteria</taxon>
        <taxon>Bacillati</taxon>
        <taxon>Actinomycetota</taxon>
        <taxon>Actinomycetes</taxon>
        <taxon>Propionibacteriales</taxon>
        <taxon>Nocardioidaceae</taxon>
        <taxon>Nocardioides</taxon>
    </lineage>
</organism>
<dbReference type="InterPro" id="IPR029058">
    <property type="entry name" value="AB_hydrolase_fold"/>
</dbReference>
<gene>
    <name evidence="4" type="ORF">GCM10009668_15570</name>
</gene>
<evidence type="ECO:0000313" key="5">
    <source>
        <dbReference type="Proteomes" id="UP001501581"/>
    </source>
</evidence>
<dbReference type="Gene3D" id="3.40.50.1820">
    <property type="entry name" value="alpha/beta hydrolase"/>
    <property type="match status" value="1"/>
</dbReference>
<evidence type="ECO:0000259" key="3">
    <source>
        <dbReference type="Pfam" id="PF07859"/>
    </source>
</evidence>
<evidence type="ECO:0000256" key="2">
    <source>
        <dbReference type="ARBA" id="ARBA00022801"/>
    </source>
</evidence>